<reference evidence="3" key="1">
    <citation type="submission" date="2022-11" db="UniProtKB">
        <authorList>
            <consortium name="WormBaseParasite"/>
        </authorList>
    </citation>
    <scope>IDENTIFICATION</scope>
</reference>
<proteinExistence type="predicted"/>
<evidence type="ECO:0000259" key="1">
    <source>
        <dbReference type="PROSITE" id="PS50940"/>
    </source>
</evidence>
<dbReference type="Proteomes" id="UP000887565">
    <property type="component" value="Unplaced"/>
</dbReference>
<dbReference type="InterPro" id="IPR002557">
    <property type="entry name" value="Chitin-bd_dom"/>
</dbReference>
<dbReference type="GO" id="GO:0008061">
    <property type="term" value="F:chitin binding"/>
    <property type="evidence" value="ECO:0007669"/>
    <property type="project" value="InterPro"/>
</dbReference>
<accession>A0A915KIF3</accession>
<dbReference type="AlphaFoldDB" id="A0A915KIF3"/>
<dbReference type="GO" id="GO:0005576">
    <property type="term" value="C:extracellular region"/>
    <property type="evidence" value="ECO:0007669"/>
    <property type="project" value="InterPro"/>
</dbReference>
<feature type="domain" description="Chitin-binding type-2" evidence="1">
    <location>
        <begin position="10"/>
        <end position="68"/>
    </location>
</feature>
<evidence type="ECO:0000313" key="2">
    <source>
        <dbReference type="Proteomes" id="UP000887565"/>
    </source>
</evidence>
<organism evidence="2 3">
    <name type="scientific">Romanomermis culicivorax</name>
    <name type="common">Nematode worm</name>
    <dbReference type="NCBI Taxonomy" id="13658"/>
    <lineage>
        <taxon>Eukaryota</taxon>
        <taxon>Metazoa</taxon>
        <taxon>Ecdysozoa</taxon>
        <taxon>Nematoda</taxon>
        <taxon>Enoplea</taxon>
        <taxon>Dorylaimia</taxon>
        <taxon>Mermithida</taxon>
        <taxon>Mermithoidea</taxon>
        <taxon>Mermithidae</taxon>
        <taxon>Romanomermis</taxon>
    </lineage>
</organism>
<evidence type="ECO:0000313" key="3">
    <source>
        <dbReference type="WBParaSite" id="nRc.2.0.1.t38610-RA"/>
    </source>
</evidence>
<protein>
    <submittedName>
        <fullName evidence="3">Chitin-binding type-2 domain-containing protein</fullName>
    </submittedName>
</protein>
<sequence>MARMAEGCKSAECRYKTCALSPQDEYSCTATQYRDCSNESREKILTCANGMVFDGVGGSCSYKAKCESEPRRRKG</sequence>
<dbReference type="PROSITE" id="PS50940">
    <property type="entry name" value="CHIT_BIND_II"/>
    <property type="match status" value="1"/>
</dbReference>
<dbReference type="WBParaSite" id="nRc.2.0.1.t38610-RA">
    <property type="protein sequence ID" value="nRc.2.0.1.t38610-RA"/>
    <property type="gene ID" value="nRc.2.0.1.g38610"/>
</dbReference>
<name>A0A915KIF3_ROMCU</name>
<keyword evidence="2" id="KW-1185">Reference proteome</keyword>